<dbReference type="InterPro" id="IPR040304">
    <property type="entry name" value="ATG8-IP-1/2"/>
</dbReference>
<feature type="region of interest" description="Disordered" evidence="1">
    <location>
        <begin position="29"/>
        <end position="49"/>
    </location>
</feature>
<reference evidence="2 3" key="1">
    <citation type="journal article" date="2018" name="Science">
        <title>The opium poppy genome and morphinan production.</title>
        <authorList>
            <person name="Guo L."/>
            <person name="Winzer T."/>
            <person name="Yang X."/>
            <person name="Li Y."/>
            <person name="Ning Z."/>
            <person name="He Z."/>
            <person name="Teodor R."/>
            <person name="Lu Y."/>
            <person name="Bowser T.A."/>
            <person name="Graham I.A."/>
            <person name="Ye K."/>
        </authorList>
    </citation>
    <scope>NUCLEOTIDE SEQUENCE [LARGE SCALE GENOMIC DNA]</scope>
    <source>
        <strain evidence="3">cv. HN1</strain>
        <tissue evidence="2">Leaves</tissue>
    </source>
</reference>
<dbReference type="Proteomes" id="UP000316621">
    <property type="component" value="Chromosome 7"/>
</dbReference>
<dbReference type="AlphaFoldDB" id="A0A4Y7K9Q5"/>
<dbReference type="OMA" id="MAENMKF"/>
<dbReference type="Gramene" id="RZC68738">
    <property type="protein sequence ID" value="RZC68738"/>
    <property type="gene ID" value="C5167_032538"/>
</dbReference>
<dbReference type="PANTHER" id="PTHR34797:SF1">
    <property type="entry name" value="ATG8-INTERACTING PROTEIN 2"/>
    <property type="match status" value="1"/>
</dbReference>
<organism evidence="2 3">
    <name type="scientific">Papaver somniferum</name>
    <name type="common">Opium poppy</name>
    <dbReference type="NCBI Taxonomy" id="3469"/>
    <lineage>
        <taxon>Eukaryota</taxon>
        <taxon>Viridiplantae</taxon>
        <taxon>Streptophyta</taxon>
        <taxon>Embryophyta</taxon>
        <taxon>Tracheophyta</taxon>
        <taxon>Spermatophyta</taxon>
        <taxon>Magnoliopsida</taxon>
        <taxon>Ranunculales</taxon>
        <taxon>Papaveraceae</taxon>
        <taxon>Papaveroideae</taxon>
        <taxon>Papaver</taxon>
    </lineage>
</organism>
<sequence length="314" mass="34977">MEDSEYQGEGALSRGNEWEVVSLTASTYAAAPGPKGLDSNNDDMGSDVGEDAVETSTAMFMSKHFVFPPSEHENLPVQPDCSNGVTQDSLHHNEVSLLDMEEGEKSEKFDEDSWNIKGLEVLEQLHHSQFFDEKGENPPLCEESNSFQGIKLVNKEEIIDMNANLCSFHDVEARLSASTISESTNCTVMPEPSDVAKLDSSSKISEPHNPSEEDNYDLPCEAWWKKHATSWYTQAKDAKALWPVVVAAALMGLVVIGQRWQRESCQGRQLKWHFSISDEKLYKMLNPISRLKNVVVGGAAQRQSFYMIRASPSA</sequence>
<keyword evidence="3" id="KW-1185">Reference proteome</keyword>
<dbReference type="EMBL" id="CM010721">
    <property type="protein sequence ID" value="RZC68738.1"/>
    <property type="molecule type" value="Genomic_DNA"/>
</dbReference>
<dbReference type="OrthoDB" id="604034at2759"/>
<evidence type="ECO:0008006" key="4">
    <source>
        <dbReference type="Google" id="ProtNLM"/>
    </source>
</evidence>
<dbReference type="PANTHER" id="PTHR34797">
    <property type="entry name" value="ATG8-INTERACTING PROTEIN 2"/>
    <property type="match status" value="1"/>
</dbReference>
<protein>
    <recommendedName>
        <fullName evidence="4">ATG8-interacting protein 1</fullName>
    </recommendedName>
</protein>
<name>A0A4Y7K9Q5_PAPSO</name>
<evidence type="ECO:0000313" key="2">
    <source>
        <dbReference type="EMBL" id="RZC68738.1"/>
    </source>
</evidence>
<evidence type="ECO:0000313" key="3">
    <source>
        <dbReference type="Proteomes" id="UP000316621"/>
    </source>
</evidence>
<feature type="compositionally biased region" description="Acidic residues" evidence="1">
    <location>
        <begin position="40"/>
        <end position="49"/>
    </location>
</feature>
<gene>
    <name evidence="2" type="ORF">C5167_032538</name>
</gene>
<proteinExistence type="predicted"/>
<evidence type="ECO:0000256" key="1">
    <source>
        <dbReference type="SAM" id="MobiDB-lite"/>
    </source>
</evidence>
<dbReference type="STRING" id="3469.A0A4Y7K9Q5"/>
<feature type="region of interest" description="Disordered" evidence="1">
    <location>
        <begin position="186"/>
        <end position="213"/>
    </location>
</feature>
<accession>A0A4Y7K9Q5</accession>